<sequence length="73" mass="8270">PLDSPHMAKMLIVTPQFNCSNEIISVSSLVSARPHLERNGHYLTAKDNQVVHLHPSNFLDHKPWRVSSFHISS</sequence>
<dbReference type="EMBL" id="KB870805">
    <property type="protein sequence ID" value="EOA39149.1"/>
    <property type="molecule type" value="Genomic_DNA"/>
</dbReference>
<accession>R0I9Q9</accession>
<name>R0I9Q9_9BRAS</name>
<dbReference type="Proteomes" id="UP000029121">
    <property type="component" value="Unassembled WGS sequence"/>
</dbReference>
<feature type="non-terminal residue" evidence="1">
    <location>
        <position position="1"/>
    </location>
</feature>
<dbReference type="AlphaFoldDB" id="R0I9Q9"/>
<proteinExistence type="predicted"/>
<dbReference type="Gene3D" id="1.20.120.1080">
    <property type="match status" value="1"/>
</dbReference>
<dbReference type="Pfam" id="PF21010">
    <property type="entry name" value="HA2_C"/>
    <property type="match status" value="1"/>
</dbReference>
<keyword evidence="2" id="KW-1185">Reference proteome</keyword>
<reference evidence="2" key="1">
    <citation type="journal article" date="2013" name="Nat. Genet.">
        <title>The Capsella rubella genome and the genomic consequences of rapid mating system evolution.</title>
        <authorList>
            <person name="Slotte T."/>
            <person name="Hazzouri K.M."/>
            <person name="Agren J.A."/>
            <person name="Koenig D."/>
            <person name="Maumus F."/>
            <person name="Guo Y.L."/>
            <person name="Steige K."/>
            <person name="Platts A.E."/>
            <person name="Escobar J.S."/>
            <person name="Newman L.K."/>
            <person name="Wang W."/>
            <person name="Mandakova T."/>
            <person name="Vello E."/>
            <person name="Smith L.M."/>
            <person name="Henz S.R."/>
            <person name="Steffen J."/>
            <person name="Takuno S."/>
            <person name="Brandvain Y."/>
            <person name="Coop G."/>
            <person name="Andolfatto P."/>
            <person name="Hu T.T."/>
            <person name="Blanchette M."/>
            <person name="Clark R.M."/>
            <person name="Quesneville H."/>
            <person name="Nordborg M."/>
            <person name="Gaut B.S."/>
            <person name="Lysak M.A."/>
            <person name="Jenkins J."/>
            <person name="Grimwood J."/>
            <person name="Chapman J."/>
            <person name="Prochnik S."/>
            <person name="Shu S."/>
            <person name="Rokhsar D."/>
            <person name="Schmutz J."/>
            <person name="Weigel D."/>
            <person name="Wright S.I."/>
        </authorList>
    </citation>
    <scope>NUCLEOTIDE SEQUENCE [LARGE SCALE GENOMIC DNA]</scope>
    <source>
        <strain evidence="2">cv. Monte Gargano</strain>
    </source>
</reference>
<evidence type="ECO:0000313" key="1">
    <source>
        <dbReference type="EMBL" id="EOA39149.1"/>
    </source>
</evidence>
<protein>
    <submittedName>
        <fullName evidence="1">Uncharacterized protein</fullName>
    </submittedName>
</protein>
<dbReference type="STRING" id="81985.R0I9Q9"/>
<dbReference type="eggNOG" id="KOG0925">
    <property type="taxonomic scope" value="Eukaryota"/>
</dbReference>
<organism evidence="1 2">
    <name type="scientific">Capsella rubella</name>
    <dbReference type="NCBI Taxonomy" id="81985"/>
    <lineage>
        <taxon>Eukaryota</taxon>
        <taxon>Viridiplantae</taxon>
        <taxon>Streptophyta</taxon>
        <taxon>Embryophyta</taxon>
        <taxon>Tracheophyta</taxon>
        <taxon>Spermatophyta</taxon>
        <taxon>Magnoliopsida</taxon>
        <taxon>eudicotyledons</taxon>
        <taxon>Gunneridae</taxon>
        <taxon>Pentapetalae</taxon>
        <taxon>rosids</taxon>
        <taxon>malvids</taxon>
        <taxon>Brassicales</taxon>
        <taxon>Brassicaceae</taxon>
        <taxon>Camelineae</taxon>
        <taxon>Capsella</taxon>
    </lineage>
</organism>
<evidence type="ECO:0000313" key="2">
    <source>
        <dbReference type="Proteomes" id="UP000029121"/>
    </source>
</evidence>
<gene>
    <name evidence="1" type="ORF">CARUB_v10012087mg</name>
</gene>